<feature type="coiled-coil region" evidence="1">
    <location>
        <begin position="89"/>
        <end position="130"/>
    </location>
</feature>
<evidence type="ECO:0000313" key="4">
    <source>
        <dbReference type="Proteomes" id="UP001054252"/>
    </source>
</evidence>
<organism evidence="3 4">
    <name type="scientific">Rubroshorea leprosula</name>
    <dbReference type="NCBI Taxonomy" id="152421"/>
    <lineage>
        <taxon>Eukaryota</taxon>
        <taxon>Viridiplantae</taxon>
        <taxon>Streptophyta</taxon>
        <taxon>Embryophyta</taxon>
        <taxon>Tracheophyta</taxon>
        <taxon>Spermatophyta</taxon>
        <taxon>Magnoliopsida</taxon>
        <taxon>eudicotyledons</taxon>
        <taxon>Gunneridae</taxon>
        <taxon>Pentapetalae</taxon>
        <taxon>rosids</taxon>
        <taxon>malvids</taxon>
        <taxon>Malvales</taxon>
        <taxon>Dipterocarpaceae</taxon>
        <taxon>Rubroshorea</taxon>
    </lineage>
</organism>
<dbReference type="EMBL" id="BPVZ01000068">
    <property type="protein sequence ID" value="GKV25208.1"/>
    <property type="molecule type" value="Genomic_DNA"/>
</dbReference>
<dbReference type="PANTHER" id="PTHR37740:SF1">
    <property type="entry name" value="OS02G0193500 PROTEIN"/>
    <property type="match status" value="1"/>
</dbReference>
<feature type="compositionally biased region" description="Polar residues" evidence="2">
    <location>
        <begin position="60"/>
        <end position="76"/>
    </location>
</feature>
<accession>A0AAV5KL49</accession>
<dbReference type="AlphaFoldDB" id="A0AAV5KL49"/>
<feature type="compositionally biased region" description="Basic and acidic residues" evidence="2">
    <location>
        <begin position="1"/>
        <end position="10"/>
    </location>
</feature>
<name>A0AAV5KL49_9ROSI</name>
<evidence type="ECO:0000256" key="2">
    <source>
        <dbReference type="SAM" id="MobiDB-lite"/>
    </source>
</evidence>
<dbReference type="PANTHER" id="PTHR37740">
    <property type="entry name" value="OS02G0193500 PROTEIN"/>
    <property type="match status" value="1"/>
</dbReference>
<comment type="caution">
    <text evidence="3">The sequence shown here is derived from an EMBL/GenBank/DDBJ whole genome shotgun (WGS) entry which is preliminary data.</text>
</comment>
<dbReference type="Proteomes" id="UP001054252">
    <property type="component" value="Unassembled WGS sequence"/>
</dbReference>
<evidence type="ECO:0000313" key="3">
    <source>
        <dbReference type="EMBL" id="GKV25208.1"/>
    </source>
</evidence>
<protein>
    <submittedName>
        <fullName evidence="3">Uncharacterized protein</fullName>
    </submittedName>
</protein>
<gene>
    <name evidence="3" type="ORF">SLEP1_g34679</name>
</gene>
<evidence type="ECO:0000256" key="1">
    <source>
        <dbReference type="SAM" id="Coils"/>
    </source>
</evidence>
<reference evidence="3 4" key="1">
    <citation type="journal article" date="2021" name="Commun. Biol.">
        <title>The genome of Shorea leprosula (Dipterocarpaceae) highlights the ecological relevance of drought in aseasonal tropical rainforests.</title>
        <authorList>
            <person name="Ng K.K.S."/>
            <person name="Kobayashi M.J."/>
            <person name="Fawcett J.A."/>
            <person name="Hatakeyama M."/>
            <person name="Paape T."/>
            <person name="Ng C.H."/>
            <person name="Ang C.C."/>
            <person name="Tnah L.H."/>
            <person name="Lee C.T."/>
            <person name="Nishiyama T."/>
            <person name="Sese J."/>
            <person name="O'Brien M.J."/>
            <person name="Copetti D."/>
            <person name="Mohd Noor M.I."/>
            <person name="Ong R.C."/>
            <person name="Putra M."/>
            <person name="Sireger I.Z."/>
            <person name="Indrioko S."/>
            <person name="Kosugi Y."/>
            <person name="Izuno A."/>
            <person name="Isagi Y."/>
            <person name="Lee S.L."/>
            <person name="Shimizu K.K."/>
        </authorList>
    </citation>
    <scope>NUCLEOTIDE SEQUENCE [LARGE SCALE GENOMIC DNA]</scope>
    <source>
        <strain evidence="3">214</strain>
    </source>
</reference>
<keyword evidence="4" id="KW-1185">Reference proteome</keyword>
<sequence>MLRPEKDSNPKLRKKKTSAPKATMPQLERTEEAPQIQGSLPVKMGKKASKKNLKNDVSPLFQQPEQSNSDSLTDSYTSANEYRALRKKYLLLEEESSALGKELQEVEDDVRNLENEKLALLDRLVVLEGLMDPLEMQSNGV</sequence>
<feature type="region of interest" description="Disordered" evidence="2">
    <location>
        <begin position="1"/>
        <end position="76"/>
    </location>
</feature>
<proteinExistence type="predicted"/>
<keyword evidence="1" id="KW-0175">Coiled coil</keyword>